<keyword evidence="3" id="KW-0274">FAD</keyword>
<dbReference type="Pfam" id="PF07992">
    <property type="entry name" value="Pyr_redox_2"/>
    <property type="match status" value="1"/>
</dbReference>
<dbReference type="STRING" id="364197.SAMN05216296_1920"/>
<evidence type="ECO:0000256" key="3">
    <source>
        <dbReference type="ARBA" id="ARBA00022827"/>
    </source>
</evidence>
<dbReference type="PANTHER" id="PTHR42913">
    <property type="entry name" value="APOPTOSIS-INDUCING FACTOR 1"/>
    <property type="match status" value="1"/>
</dbReference>
<evidence type="ECO:0000256" key="2">
    <source>
        <dbReference type="ARBA" id="ARBA00022630"/>
    </source>
</evidence>
<proteinExistence type="predicted"/>
<accession>A0A1H2FZ33</accession>
<dbReference type="RefSeq" id="WP_090194492.1">
    <property type="nucleotide sequence ID" value="NZ_LT629785.1"/>
</dbReference>
<dbReference type="SUPFAM" id="SSF51905">
    <property type="entry name" value="FAD/NAD(P)-binding domain"/>
    <property type="match status" value="2"/>
</dbReference>
<dbReference type="InterPro" id="IPR036188">
    <property type="entry name" value="FAD/NAD-bd_sf"/>
</dbReference>
<dbReference type="Gene3D" id="3.50.50.100">
    <property type="match status" value="1"/>
</dbReference>
<gene>
    <name evidence="6" type="ORF">SAMN05216296_1920</name>
</gene>
<dbReference type="InterPro" id="IPR051169">
    <property type="entry name" value="NADH-Q_oxidoreductase"/>
</dbReference>
<dbReference type="OrthoDB" id="9767928at2"/>
<dbReference type="EMBL" id="LT629785">
    <property type="protein sequence ID" value="SDU12572.1"/>
    <property type="molecule type" value="Genomic_DNA"/>
</dbReference>
<dbReference type="InterPro" id="IPR023753">
    <property type="entry name" value="FAD/NAD-binding_dom"/>
</dbReference>
<dbReference type="AlphaFoldDB" id="A0A1H2FZ33"/>
<dbReference type="PANTHER" id="PTHR42913:SF9">
    <property type="entry name" value="SLR1591 PROTEIN"/>
    <property type="match status" value="1"/>
</dbReference>
<evidence type="ECO:0000256" key="1">
    <source>
        <dbReference type="ARBA" id="ARBA00001974"/>
    </source>
</evidence>
<dbReference type="Proteomes" id="UP000243232">
    <property type="component" value="Chromosome I"/>
</dbReference>
<feature type="domain" description="FAD/NAD(P)-binding" evidence="5">
    <location>
        <begin position="9"/>
        <end position="292"/>
    </location>
</feature>
<evidence type="ECO:0000313" key="7">
    <source>
        <dbReference type="Proteomes" id="UP000243232"/>
    </source>
</evidence>
<dbReference type="GO" id="GO:0003955">
    <property type="term" value="F:NAD(P)H dehydrogenase (quinone) activity"/>
    <property type="evidence" value="ECO:0007669"/>
    <property type="project" value="TreeGrafter"/>
</dbReference>
<evidence type="ECO:0000259" key="5">
    <source>
        <dbReference type="Pfam" id="PF07992"/>
    </source>
</evidence>
<reference evidence="7" key="1">
    <citation type="submission" date="2016-10" db="EMBL/GenBank/DDBJ databases">
        <authorList>
            <person name="Varghese N."/>
            <person name="Submissions S."/>
        </authorList>
    </citation>
    <scope>NUCLEOTIDE SEQUENCE [LARGE SCALE GENOMIC DNA]</scope>
    <source>
        <strain evidence="7">DSM 17875</strain>
    </source>
</reference>
<organism evidence="6 7">
    <name type="scientific">Pseudomonas pohangensis</name>
    <dbReference type="NCBI Taxonomy" id="364197"/>
    <lineage>
        <taxon>Bacteria</taxon>
        <taxon>Pseudomonadati</taxon>
        <taxon>Pseudomonadota</taxon>
        <taxon>Gammaproteobacteria</taxon>
        <taxon>Pseudomonadales</taxon>
        <taxon>Pseudomonadaceae</taxon>
        <taxon>Pseudomonas</taxon>
    </lineage>
</organism>
<sequence length="361" mass="37954">MTANAPFDLLLAGAGHAHLGVLRLWRAGQRPAGRIALVSEGPYAWYSGMLPGLLAGRYRPQQCRIALAPLCAAAGVEFLQGRLLGLDAASNSVSLENAQRYAARWLSLNLGSQPQAPATTDISLALLPVKPFAAFLQGWSEWQQAPQALAILGGGAAGVELALALGRQVPQLTLLSNSPLLNGHPPALRRRALRHLAAAGVQVMEGVAVDAIQGDSLLADGHSVWRGGRVILATGASALPWLRESGLDTDARGFVRIGPTLQSLSHPHVFAVGDCASLPATPRSGVYAVRQGPLLAANLAAALASQPLQKYQPQRQALALLADGQGGALLSWAGLTAEGKWLGRWKDRLDRRFMALHGAES</sequence>
<evidence type="ECO:0000313" key="6">
    <source>
        <dbReference type="EMBL" id="SDU12572.1"/>
    </source>
</evidence>
<dbReference type="NCBIfam" id="TIGR03169">
    <property type="entry name" value="Nterm_to_SelD"/>
    <property type="match status" value="1"/>
</dbReference>
<name>A0A1H2FZ33_9PSED</name>
<keyword evidence="2" id="KW-0285">Flavoprotein</keyword>
<comment type="cofactor">
    <cofactor evidence="1">
        <name>FAD</name>
        <dbReference type="ChEBI" id="CHEBI:57692"/>
    </cofactor>
</comment>
<keyword evidence="4" id="KW-0560">Oxidoreductase</keyword>
<keyword evidence="7" id="KW-1185">Reference proteome</keyword>
<protein>
    <submittedName>
        <fullName evidence="6">Pyridine nucleotide-disulfide oxidoreductase family protein</fullName>
    </submittedName>
</protein>
<evidence type="ECO:0000256" key="4">
    <source>
        <dbReference type="ARBA" id="ARBA00023002"/>
    </source>
</evidence>
<dbReference type="InterPro" id="IPR017584">
    <property type="entry name" value="Pyridine_nucleo_diS_OxRdtase_N"/>
</dbReference>
<dbReference type="GO" id="GO:0019646">
    <property type="term" value="P:aerobic electron transport chain"/>
    <property type="evidence" value="ECO:0007669"/>
    <property type="project" value="TreeGrafter"/>
</dbReference>